<dbReference type="GO" id="GO:0005886">
    <property type="term" value="C:plasma membrane"/>
    <property type="evidence" value="ECO:0007669"/>
    <property type="project" value="UniProtKB-SubCell"/>
</dbReference>
<keyword evidence="2" id="KW-1003">Cell membrane</keyword>
<feature type="transmembrane region" description="Helical" evidence="6">
    <location>
        <begin position="311"/>
        <end position="334"/>
    </location>
</feature>
<feature type="transmembrane region" description="Helical" evidence="6">
    <location>
        <begin position="340"/>
        <end position="357"/>
    </location>
</feature>
<name>A0A0M6WF34_9FIRM</name>
<feature type="transmembrane region" description="Helical" evidence="6">
    <location>
        <begin position="21"/>
        <end position="42"/>
    </location>
</feature>
<reference evidence="8" key="1">
    <citation type="submission" date="2015-05" db="EMBL/GenBank/DDBJ databases">
        <authorList>
            <consortium name="Pathogen Informatics"/>
        </authorList>
    </citation>
    <scope>NUCLEOTIDE SEQUENCE [LARGE SCALE GENOMIC DNA]</scope>
    <source>
        <strain evidence="8">L1-83</strain>
    </source>
</reference>
<feature type="transmembrane region" description="Helical" evidence="6">
    <location>
        <begin position="124"/>
        <end position="144"/>
    </location>
</feature>
<dbReference type="InterPro" id="IPR050833">
    <property type="entry name" value="Poly_Biosynth_Transport"/>
</dbReference>
<dbReference type="PANTHER" id="PTHR30250">
    <property type="entry name" value="PST FAMILY PREDICTED COLANIC ACID TRANSPORTER"/>
    <property type="match status" value="1"/>
</dbReference>
<evidence type="ECO:0000313" key="8">
    <source>
        <dbReference type="Proteomes" id="UP000049828"/>
    </source>
</evidence>
<accession>A0A0M6WF34</accession>
<feature type="transmembrane region" description="Helical" evidence="6">
    <location>
        <begin position="187"/>
        <end position="207"/>
    </location>
</feature>
<dbReference type="OrthoDB" id="8609648at2"/>
<dbReference type="EMBL" id="CVRS01000059">
    <property type="protein sequence ID" value="CRL34950.1"/>
    <property type="molecule type" value="Genomic_DNA"/>
</dbReference>
<sequence length="515" mass="59446">MKLERTKNAIRNMLWGVLNRIVNIIFPFVLRTVFIYTLGSMYLGLNSLFTSILTVLNLAELGFSSAIVYNMYKPIAENDTESICALMNYYKKVYRVIGSIVLIVGVSLMPFLRYLINGECPKDINLSILYLLFLGNTVVSYFMFAYKTCILTAHQREDIISKVNIVFKLGMYFIQTISLIVFKSYYGYIICTILNTIFTNSITAFYSNKYYPQYQCKGDISLQRKLGIRKNIQGLMVGKICMASRNAFDNIFLSMFLGLNIVTIYGNYYYIMNAISGLLIIATTSIGAGIGNSIATESVEKNYKDYMKFTFMYAWLSGWCTVCLFCLYQPFMYIWVGEKLLFPMLDVVLICIYFYSLTMGDVRSQYSAAIGLFWENRVYVLVEAIANIVLNYFLGKKFGVHGIIIATWLSIFFINFGWGSSIIFKYYFVEYNKIEYYAKQMLYFLNTIIATVLTYVITYHINGNIYVKLIGSAIVCMIVPNIYFLIVYYRTNIAKESYDFIKTNILVRLKRNKGV</sequence>
<evidence type="ECO:0000256" key="1">
    <source>
        <dbReference type="ARBA" id="ARBA00004651"/>
    </source>
</evidence>
<dbReference type="AlphaFoldDB" id="A0A0M6WF34"/>
<feature type="transmembrane region" description="Helical" evidence="6">
    <location>
        <begin position="271"/>
        <end position="290"/>
    </location>
</feature>
<feature type="transmembrane region" description="Helical" evidence="6">
    <location>
        <begin position="378"/>
        <end position="394"/>
    </location>
</feature>
<organism evidence="7 8">
    <name type="scientific">Roseburia inulinivorans</name>
    <dbReference type="NCBI Taxonomy" id="360807"/>
    <lineage>
        <taxon>Bacteria</taxon>
        <taxon>Bacillati</taxon>
        <taxon>Bacillota</taxon>
        <taxon>Clostridia</taxon>
        <taxon>Lachnospirales</taxon>
        <taxon>Lachnospiraceae</taxon>
        <taxon>Roseburia</taxon>
    </lineage>
</organism>
<evidence type="ECO:0000256" key="6">
    <source>
        <dbReference type="SAM" id="Phobius"/>
    </source>
</evidence>
<proteinExistence type="predicted"/>
<evidence type="ECO:0000256" key="2">
    <source>
        <dbReference type="ARBA" id="ARBA00022475"/>
    </source>
</evidence>
<keyword evidence="3 6" id="KW-0812">Transmembrane</keyword>
<feature type="transmembrane region" description="Helical" evidence="6">
    <location>
        <begin position="465"/>
        <end position="489"/>
    </location>
</feature>
<evidence type="ECO:0000256" key="4">
    <source>
        <dbReference type="ARBA" id="ARBA00022989"/>
    </source>
</evidence>
<dbReference type="PANTHER" id="PTHR30250:SF26">
    <property type="entry name" value="PSMA PROTEIN"/>
    <property type="match status" value="1"/>
</dbReference>
<evidence type="ECO:0000256" key="3">
    <source>
        <dbReference type="ARBA" id="ARBA00022692"/>
    </source>
</evidence>
<protein>
    <recommendedName>
        <fullName evidence="9">Polysaccharide biosynthesis protein</fullName>
    </recommendedName>
</protein>
<feature type="transmembrane region" description="Helical" evidence="6">
    <location>
        <begin position="165"/>
        <end position="181"/>
    </location>
</feature>
<feature type="transmembrane region" description="Helical" evidence="6">
    <location>
        <begin position="400"/>
        <end position="429"/>
    </location>
</feature>
<evidence type="ECO:0000256" key="5">
    <source>
        <dbReference type="ARBA" id="ARBA00023136"/>
    </source>
</evidence>
<comment type="subcellular location">
    <subcellularLocation>
        <location evidence="1">Cell membrane</location>
        <topology evidence="1">Multi-pass membrane protein</topology>
    </subcellularLocation>
</comment>
<evidence type="ECO:0000313" key="7">
    <source>
        <dbReference type="EMBL" id="CRL34950.1"/>
    </source>
</evidence>
<keyword evidence="5 6" id="KW-0472">Membrane</keyword>
<feature type="transmembrane region" description="Helical" evidence="6">
    <location>
        <begin position="48"/>
        <end position="72"/>
    </location>
</feature>
<feature type="transmembrane region" description="Helical" evidence="6">
    <location>
        <begin position="93"/>
        <end position="112"/>
    </location>
</feature>
<feature type="transmembrane region" description="Helical" evidence="6">
    <location>
        <begin position="441"/>
        <end position="459"/>
    </location>
</feature>
<gene>
    <name evidence="7" type="ORF">RIL183_15631</name>
</gene>
<feature type="transmembrane region" description="Helical" evidence="6">
    <location>
        <begin position="247"/>
        <end position="265"/>
    </location>
</feature>
<keyword evidence="8" id="KW-1185">Reference proteome</keyword>
<dbReference type="RefSeq" id="WP_021923457.1">
    <property type="nucleotide sequence ID" value="NZ_CVRS01000059.1"/>
</dbReference>
<keyword evidence="4 6" id="KW-1133">Transmembrane helix</keyword>
<dbReference type="Proteomes" id="UP000049828">
    <property type="component" value="Unassembled WGS sequence"/>
</dbReference>
<evidence type="ECO:0008006" key="9">
    <source>
        <dbReference type="Google" id="ProtNLM"/>
    </source>
</evidence>